<accession>A0ABV2MBG3</accession>
<evidence type="ECO:0000313" key="2">
    <source>
        <dbReference type="Proteomes" id="UP001549077"/>
    </source>
</evidence>
<organism evidence="1 2">
    <name type="scientific">Rhizobium binae</name>
    <dbReference type="NCBI Taxonomy" id="1138190"/>
    <lineage>
        <taxon>Bacteria</taxon>
        <taxon>Pseudomonadati</taxon>
        <taxon>Pseudomonadota</taxon>
        <taxon>Alphaproteobacteria</taxon>
        <taxon>Hyphomicrobiales</taxon>
        <taxon>Rhizobiaceae</taxon>
        <taxon>Rhizobium/Agrobacterium group</taxon>
        <taxon>Rhizobium</taxon>
    </lineage>
</organism>
<reference evidence="1 2" key="1">
    <citation type="submission" date="2024-06" db="EMBL/GenBank/DDBJ databases">
        <title>Genomic Encyclopedia of Type Strains, Phase IV (KMG-IV): sequencing the most valuable type-strain genomes for metagenomic binning, comparative biology and taxonomic classification.</title>
        <authorList>
            <person name="Goeker M."/>
        </authorList>
    </citation>
    <scope>NUCLEOTIDE SEQUENCE [LARGE SCALE GENOMIC DNA]</scope>
    <source>
        <strain evidence="1 2">DSM 29288</strain>
    </source>
</reference>
<proteinExistence type="predicted"/>
<dbReference type="EMBL" id="JBEPMY010000002">
    <property type="protein sequence ID" value="MET3753802.1"/>
    <property type="molecule type" value="Genomic_DNA"/>
</dbReference>
<evidence type="ECO:0000313" key="1">
    <source>
        <dbReference type="EMBL" id="MET3753802.1"/>
    </source>
</evidence>
<name>A0ABV2MBG3_9HYPH</name>
<keyword evidence="2" id="KW-1185">Reference proteome</keyword>
<dbReference type="GeneID" id="91147017"/>
<sequence>MMIWLSEQGISFPALPSRWPTGSEVKRALSDLDLTAEITDNGAMAPWHALVRDAADNPDIKWALLIIPDYSGDHEPQKLYFEKGHEPLIRRILSHIALACGPLVLINDADSFPEIIGADA</sequence>
<gene>
    <name evidence="1" type="ORF">ABID08_001145</name>
</gene>
<dbReference type="Proteomes" id="UP001549077">
    <property type="component" value="Unassembled WGS sequence"/>
</dbReference>
<comment type="caution">
    <text evidence="1">The sequence shown here is derived from an EMBL/GenBank/DDBJ whole genome shotgun (WGS) entry which is preliminary data.</text>
</comment>
<protein>
    <submittedName>
        <fullName evidence="1">Uncharacterized protein</fullName>
    </submittedName>
</protein>
<dbReference type="RefSeq" id="WP_168295867.1">
    <property type="nucleotide sequence ID" value="NZ_CP071604.1"/>
</dbReference>